<feature type="domain" description="AAA+ ATPase" evidence="5">
    <location>
        <begin position="456"/>
        <end position="589"/>
    </location>
</feature>
<keyword evidence="4" id="KW-0812">Transmembrane</keyword>
<keyword evidence="1" id="KW-0547">Nucleotide-binding</keyword>
<feature type="domain" description="AAA+ ATPase" evidence="5">
    <location>
        <begin position="167"/>
        <end position="302"/>
    </location>
</feature>
<dbReference type="GO" id="GO:0005524">
    <property type="term" value="F:ATP binding"/>
    <property type="evidence" value="ECO:0007669"/>
    <property type="project" value="UniProtKB-KW"/>
</dbReference>
<keyword evidence="4" id="KW-0472">Membrane</keyword>
<gene>
    <name evidence="6" type="ORF">SAMN05192554_10224</name>
</gene>
<organism evidence="6 7">
    <name type="scientific">Haloarchaeobius iranensis</name>
    <dbReference type="NCBI Taxonomy" id="996166"/>
    <lineage>
        <taxon>Archaea</taxon>
        <taxon>Methanobacteriati</taxon>
        <taxon>Methanobacteriota</taxon>
        <taxon>Stenosarchaea group</taxon>
        <taxon>Halobacteria</taxon>
        <taxon>Halobacteriales</taxon>
        <taxon>Halorubellaceae</taxon>
        <taxon>Haloarchaeobius</taxon>
    </lineage>
</organism>
<dbReference type="InterPro" id="IPR050168">
    <property type="entry name" value="AAA_ATPase_domain"/>
</dbReference>
<dbReference type="Gene3D" id="1.10.8.60">
    <property type="match status" value="2"/>
</dbReference>
<dbReference type="InterPro" id="IPR003960">
    <property type="entry name" value="ATPase_AAA_CS"/>
</dbReference>
<keyword evidence="7" id="KW-1185">Reference proteome</keyword>
<reference evidence="6 7" key="1">
    <citation type="submission" date="2016-10" db="EMBL/GenBank/DDBJ databases">
        <authorList>
            <person name="de Groot N.N."/>
        </authorList>
    </citation>
    <scope>NUCLEOTIDE SEQUENCE [LARGE SCALE GENOMIC DNA]</scope>
    <source>
        <strain evidence="7">EB21,IBRC-M 10013,KCTC 4048</strain>
    </source>
</reference>
<accession>A0A1G9SXX3</accession>
<dbReference type="Pfam" id="PF00004">
    <property type="entry name" value="AAA"/>
    <property type="match status" value="2"/>
</dbReference>
<name>A0A1G9SXX3_9EURY</name>
<evidence type="ECO:0000256" key="3">
    <source>
        <dbReference type="ARBA" id="ARBA00023054"/>
    </source>
</evidence>
<dbReference type="PANTHER" id="PTHR23077">
    <property type="entry name" value="AAA-FAMILY ATPASE"/>
    <property type="match status" value="1"/>
</dbReference>
<dbReference type="FunFam" id="3.40.50.300:FF:001025">
    <property type="entry name" value="ATPase family, AAA domain-containing 2B"/>
    <property type="match status" value="1"/>
</dbReference>
<feature type="transmembrane region" description="Helical" evidence="4">
    <location>
        <begin position="55"/>
        <end position="88"/>
    </location>
</feature>
<feature type="transmembrane region" description="Helical" evidence="4">
    <location>
        <begin position="20"/>
        <end position="43"/>
    </location>
</feature>
<dbReference type="EMBL" id="FNIA01000002">
    <property type="protein sequence ID" value="SDM40262.1"/>
    <property type="molecule type" value="Genomic_DNA"/>
</dbReference>
<dbReference type="AlphaFoldDB" id="A0A1G9SXX3"/>
<sequence>MDSSTLGPAGRPLASGGIAGWASANPFLAGAFGLLAVGSACAFHPGLRRKDYDWWIGLLGVVSGVVALGSGAGLAMAGWLVLGGLAWLITIGHFHNKDTQTVDDTGGPDGSEDDGEQSLDVASLFERNPDRSFDDIGGMDDLKATLRERVVRPLHNPRQYDDYGLGVVNGVLLHGPPGCGKTYVCGALAGELGYNYVTISPADVVSKYIGQGSRNVARLFELAHRNQPCLVFIDEIDALASDRGSDMTNSEKQMVNQLLTELQEIDGEDIVVVAATNYVDDIDDAILRSGRFDERIEVRPPNAEARAEILRLHLADKPRTADLSLSSIADMTAGYASSDLELVAETAARHALQDEEPIDETHLRAAVAETETSIPDWLHRYDHLDDGGQTTLDEAVESSGFDAADAVLDPSEIVEPDVGRDLDDIAGMTDQRDAIRTRVLDPLSNSELYAESGIDRVESVLLFGPPGCGKETLARATAGTLSVPFLTVGPTTSTVDDAGPAAFFEDVAALARSHGPCVLFIEDVDSFVTGADHPAGAARFVTLLAEMVTSLDADRDVLVFASARSIESVPAELLDEGCFHERIEVPAPDLDTRRALLVEFLDEDVVDDGFGWSEAASQLEGCDVSDVEYVANRLTRQSVRSDEPVGVDAVREVARETGHAGGESSDSVRPI</sequence>
<evidence type="ECO:0000313" key="7">
    <source>
        <dbReference type="Proteomes" id="UP000199370"/>
    </source>
</evidence>
<protein>
    <submittedName>
        <fullName evidence="6">AAA+-type ATPase, SpoVK/Ycf46/Vps4 family</fullName>
    </submittedName>
</protein>
<dbReference type="SMART" id="SM00382">
    <property type="entry name" value="AAA"/>
    <property type="match status" value="2"/>
</dbReference>
<dbReference type="SUPFAM" id="SSF52540">
    <property type="entry name" value="P-loop containing nucleoside triphosphate hydrolases"/>
    <property type="match status" value="2"/>
</dbReference>
<evidence type="ECO:0000256" key="4">
    <source>
        <dbReference type="SAM" id="Phobius"/>
    </source>
</evidence>
<evidence type="ECO:0000313" key="6">
    <source>
        <dbReference type="EMBL" id="SDM40262.1"/>
    </source>
</evidence>
<proteinExistence type="predicted"/>
<keyword evidence="3" id="KW-0175">Coiled coil</keyword>
<evidence type="ECO:0000256" key="2">
    <source>
        <dbReference type="ARBA" id="ARBA00022840"/>
    </source>
</evidence>
<dbReference type="Proteomes" id="UP000199370">
    <property type="component" value="Unassembled WGS sequence"/>
</dbReference>
<dbReference type="InterPro" id="IPR003593">
    <property type="entry name" value="AAA+_ATPase"/>
</dbReference>
<evidence type="ECO:0000259" key="5">
    <source>
        <dbReference type="SMART" id="SM00382"/>
    </source>
</evidence>
<dbReference type="GO" id="GO:0005829">
    <property type="term" value="C:cytosol"/>
    <property type="evidence" value="ECO:0007669"/>
    <property type="project" value="TreeGrafter"/>
</dbReference>
<dbReference type="RefSeq" id="WP_089731271.1">
    <property type="nucleotide sequence ID" value="NZ_FNIA01000002.1"/>
</dbReference>
<dbReference type="GO" id="GO:0016558">
    <property type="term" value="P:protein import into peroxisome matrix"/>
    <property type="evidence" value="ECO:0007669"/>
    <property type="project" value="TreeGrafter"/>
</dbReference>
<dbReference type="STRING" id="996166.SAMN05192554_10224"/>
<dbReference type="OrthoDB" id="77269at2157"/>
<dbReference type="Gene3D" id="3.40.50.300">
    <property type="entry name" value="P-loop containing nucleotide triphosphate hydrolases"/>
    <property type="match status" value="2"/>
</dbReference>
<dbReference type="PROSITE" id="PS00674">
    <property type="entry name" value="AAA"/>
    <property type="match status" value="1"/>
</dbReference>
<dbReference type="GO" id="GO:0016887">
    <property type="term" value="F:ATP hydrolysis activity"/>
    <property type="evidence" value="ECO:0007669"/>
    <property type="project" value="InterPro"/>
</dbReference>
<keyword evidence="2" id="KW-0067">ATP-binding</keyword>
<dbReference type="InterPro" id="IPR003959">
    <property type="entry name" value="ATPase_AAA_core"/>
</dbReference>
<evidence type="ECO:0000256" key="1">
    <source>
        <dbReference type="ARBA" id="ARBA00022741"/>
    </source>
</evidence>
<dbReference type="InterPro" id="IPR027417">
    <property type="entry name" value="P-loop_NTPase"/>
</dbReference>
<keyword evidence="4" id="KW-1133">Transmembrane helix</keyword>